<dbReference type="AlphaFoldDB" id="A0A9P0HSI8"/>
<name>A0A9P0HSI8_NEZVI</name>
<organism evidence="1 2">
    <name type="scientific">Nezara viridula</name>
    <name type="common">Southern green stink bug</name>
    <name type="synonym">Cimex viridulus</name>
    <dbReference type="NCBI Taxonomy" id="85310"/>
    <lineage>
        <taxon>Eukaryota</taxon>
        <taxon>Metazoa</taxon>
        <taxon>Ecdysozoa</taxon>
        <taxon>Arthropoda</taxon>
        <taxon>Hexapoda</taxon>
        <taxon>Insecta</taxon>
        <taxon>Pterygota</taxon>
        <taxon>Neoptera</taxon>
        <taxon>Paraneoptera</taxon>
        <taxon>Hemiptera</taxon>
        <taxon>Heteroptera</taxon>
        <taxon>Panheteroptera</taxon>
        <taxon>Pentatomomorpha</taxon>
        <taxon>Pentatomoidea</taxon>
        <taxon>Pentatomidae</taxon>
        <taxon>Pentatominae</taxon>
        <taxon>Nezara</taxon>
    </lineage>
</organism>
<keyword evidence="2" id="KW-1185">Reference proteome</keyword>
<evidence type="ECO:0000313" key="1">
    <source>
        <dbReference type="EMBL" id="CAH1408256.1"/>
    </source>
</evidence>
<evidence type="ECO:0000313" key="2">
    <source>
        <dbReference type="Proteomes" id="UP001152798"/>
    </source>
</evidence>
<gene>
    <name evidence="1" type="ORF">NEZAVI_LOCUS15820</name>
</gene>
<dbReference type="EMBL" id="OV725083">
    <property type="protein sequence ID" value="CAH1408256.1"/>
    <property type="molecule type" value="Genomic_DNA"/>
</dbReference>
<reference evidence="1" key="1">
    <citation type="submission" date="2022-01" db="EMBL/GenBank/DDBJ databases">
        <authorList>
            <person name="King R."/>
        </authorList>
    </citation>
    <scope>NUCLEOTIDE SEQUENCE</scope>
</reference>
<dbReference type="Proteomes" id="UP001152798">
    <property type="component" value="Chromosome 7"/>
</dbReference>
<protein>
    <submittedName>
        <fullName evidence="1">Uncharacterized protein</fullName>
    </submittedName>
</protein>
<accession>A0A9P0HSI8</accession>
<sequence>MADIRWQGIPEGSGSGNKETFKCLSSMGRDIKGRATLTRRKGGTHETASMYRR</sequence>
<proteinExistence type="predicted"/>